<keyword evidence="2" id="KW-1185">Reference proteome</keyword>
<dbReference type="Proteomes" id="UP001064027">
    <property type="component" value="Chromosome"/>
</dbReference>
<evidence type="ECO:0000313" key="1">
    <source>
        <dbReference type="EMBL" id="UXH46747.1"/>
    </source>
</evidence>
<proteinExistence type="predicted"/>
<sequence>MLMDNFFQIVDERRSTKVYDPHVEIPREELVSLLEAAGKAPSAWNLQQWRFLVFDHKEVQERLLPIAYHQQQVQDASAVVAILGDLEANKNIDPVFDPAIEKGEMTSEIKEVLKKQIEGAYSREEYPRDAAFSNASLAAMQFMLAAKAKGWDTCPIGGFNPATLVSEFKVSGRYLPIMLITIGKPLQKARKTDRLDIRNLIDWAE</sequence>
<name>A0ACD4CE10_9BACI</name>
<protein>
    <submittedName>
        <fullName evidence="1">Nitroreductase family protein</fullName>
    </submittedName>
</protein>
<evidence type="ECO:0000313" key="2">
    <source>
        <dbReference type="Proteomes" id="UP001064027"/>
    </source>
</evidence>
<organism evidence="1 2">
    <name type="scientific">Rossellomorea vietnamensis</name>
    <dbReference type="NCBI Taxonomy" id="218284"/>
    <lineage>
        <taxon>Bacteria</taxon>
        <taxon>Bacillati</taxon>
        <taxon>Bacillota</taxon>
        <taxon>Bacilli</taxon>
        <taxon>Bacillales</taxon>
        <taxon>Bacillaceae</taxon>
        <taxon>Rossellomorea</taxon>
    </lineage>
</organism>
<accession>A0ACD4CE10</accession>
<gene>
    <name evidence="1" type="ORF">N5C46_07670</name>
</gene>
<dbReference type="EMBL" id="CP104558">
    <property type="protein sequence ID" value="UXH46747.1"/>
    <property type="molecule type" value="Genomic_DNA"/>
</dbReference>
<reference evidence="1" key="1">
    <citation type="submission" date="2022-09" db="EMBL/GenBank/DDBJ databases">
        <title>Complete genome sequence of Rossellomorea vietnamensis strain RL-WG62, a newly isolated PGPR with the potential for plant salinity stress alleviation.</title>
        <authorList>
            <person name="Ren L."/>
            <person name="Wang G."/>
            <person name="Hu H."/>
        </authorList>
    </citation>
    <scope>NUCLEOTIDE SEQUENCE</scope>
    <source>
        <strain evidence="1">RL-WG62</strain>
    </source>
</reference>